<dbReference type="GO" id="GO:0000049">
    <property type="term" value="F:tRNA binding"/>
    <property type="evidence" value="ECO:0007669"/>
    <property type="project" value="UniProtKB-UniRule"/>
</dbReference>
<accession>A0A124FFK2</accession>
<keyword evidence="7 9" id="KW-0694">RNA-binding</keyword>
<evidence type="ECO:0000256" key="2">
    <source>
        <dbReference type="ARBA" id="ARBA00022490"/>
    </source>
</evidence>
<sequence>MLNAVIIRYGEIGTKSSKTRRWFESILVNNIKEALLSEGIEYKNVFAKHGRIIVKTNKAEKSVEVLRRVFGIVSLSPAAEIYVELDKIYRTSLKLFRRKMRALELESPRFRVTVRRITKEFPLKSQELAAKVGEYILENEECKVDLKNYDIEVGIELMEGKAYVYVDKFQEFGGLPVGTQGKVMALLSGSIDSPVAAFLMMKRGCEVIPVHIYVGEKTLEKVRKIWNQLKKYHYGGKSDLIVIKPQEREKIIQTLKQLKKENYTCVFCKYMMIKKADEIAREFGAKGIVMGDSLGQVASQTLENMYIVSQASDLPIYRPLVGMDKEEIVAIAKTIRTFELSTLPEDEVPFIPKHPVIRGSWEEFKKLYKTIFGEEPRKRGCQ</sequence>
<evidence type="ECO:0000256" key="4">
    <source>
        <dbReference type="ARBA" id="ARBA00022679"/>
    </source>
</evidence>
<dbReference type="CDD" id="cd01712">
    <property type="entry name" value="PPase_ThiI"/>
    <property type="match status" value="1"/>
</dbReference>
<dbReference type="Pfam" id="PF02568">
    <property type="entry name" value="ThiI"/>
    <property type="match status" value="1"/>
</dbReference>
<comment type="function">
    <text evidence="9">Catalyzes the ATP-dependent transfer of a sulfur to tRNA to produce 4-thiouridine in position 8 of tRNAs, which functions as a near-UV photosensor. Also catalyzes the transfer of sulfur to the sulfur carrier protein ThiS, forming ThiS-thiocarboxylate. This is a step in the synthesis of thiazole, in the thiamine biosynthesis pathway. The sulfur is donated as persulfide by IscS.</text>
</comment>
<evidence type="ECO:0000256" key="1">
    <source>
        <dbReference type="ARBA" id="ARBA00004496"/>
    </source>
</evidence>
<comment type="caution">
    <text evidence="9">Lacks conserved residue(s) required for the propagation of feature annotation.</text>
</comment>
<dbReference type="InterPro" id="IPR049961">
    <property type="entry name" value="ThiI_N"/>
</dbReference>
<keyword evidence="5 9" id="KW-0547">Nucleotide-binding</keyword>
<proteinExistence type="inferred from homology"/>
<dbReference type="Gene3D" id="3.40.50.620">
    <property type="entry name" value="HUPs"/>
    <property type="match status" value="1"/>
</dbReference>
<evidence type="ECO:0000256" key="8">
    <source>
        <dbReference type="ARBA" id="ARBA00022977"/>
    </source>
</evidence>
<dbReference type="PANTHER" id="PTHR43209:SF1">
    <property type="entry name" value="TRNA SULFURTRANSFERASE"/>
    <property type="match status" value="1"/>
</dbReference>
<dbReference type="GO" id="GO:0005829">
    <property type="term" value="C:cytosol"/>
    <property type="evidence" value="ECO:0007669"/>
    <property type="project" value="TreeGrafter"/>
</dbReference>
<evidence type="ECO:0000256" key="7">
    <source>
        <dbReference type="ARBA" id="ARBA00022884"/>
    </source>
</evidence>
<evidence type="ECO:0000256" key="6">
    <source>
        <dbReference type="ARBA" id="ARBA00022840"/>
    </source>
</evidence>
<dbReference type="Pfam" id="PF22025">
    <property type="entry name" value="ThiI_fer"/>
    <property type="match status" value="1"/>
</dbReference>
<dbReference type="HAMAP" id="MF_00021">
    <property type="entry name" value="ThiI"/>
    <property type="match status" value="1"/>
</dbReference>
<dbReference type="Proteomes" id="UP000053911">
    <property type="component" value="Unassembled WGS sequence"/>
</dbReference>
<dbReference type="InterPro" id="IPR004114">
    <property type="entry name" value="THUMP_dom"/>
</dbReference>
<dbReference type="EMBL" id="LGFD01000004">
    <property type="protein sequence ID" value="KUK18385.1"/>
    <property type="molecule type" value="Genomic_DNA"/>
</dbReference>
<dbReference type="AlphaFoldDB" id="A0A124FFK2"/>
<keyword evidence="6 9" id="KW-0067">ATP-binding</keyword>
<keyword evidence="8 9" id="KW-0784">Thiamine biosynthesis</keyword>
<dbReference type="InterPro" id="IPR020536">
    <property type="entry name" value="ThiI_AANH"/>
</dbReference>
<dbReference type="InterPro" id="IPR014729">
    <property type="entry name" value="Rossmann-like_a/b/a_fold"/>
</dbReference>
<dbReference type="PROSITE" id="PS51165">
    <property type="entry name" value="THUMP"/>
    <property type="match status" value="1"/>
</dbReference>
<dbReference type="FunFam" id="3.40.50.620:FF:000053">
    <property type="entry name" value="Probable tRNA sulfurtransferase"/>
    <property type="match status" value="1"/>
</dbReference>
<evidence type="ECO:0000256" key="9">
    <source>
        <dbReference type="HAMAP-Rule" id="MF_00021"/>
    </source>
</evidence>
<dbReference type="GO" id="GO:0002937">
    <property type="term" value="P:tRNA 4-thiouridine biosynthesis"/>
    <property type="evidence" value="ECO:0007669"/>
    <property type="project" value="TreeGrafter"/>
</dbReference>
<dbReference type="GO" id="GO:0052837">
    <property type="term" value="P:thiazole biosynthetic process"/>
    <property type="evidence" value="ECO:0007669"/>
    <property type="project" value="TreeGrafter"/>
</dbReference>
<comment type="caution">
    <text evidence="11">The sequence shown here is derived from an EMBL/GenBank/DDBJ whole genome shotgun (WGS) entry which is preliminary data.</text>
</comment>
<evidence type="ECO:0000259" key="10">
    <source>
        <dbReference type="PROSITE" id="PS51165"/>
    </source>
</evidence>
<protein>
    <recommendedName>
        <fullName evidence="9">Probable tRNA sulfurtransferase</fullName>
        <ecNumber evidence="9">2.8.1.4</ecNumber>
    </recommendedName>
    <alternativeName>
        <fullName evidence="9">Sulfur carrier protein ThiS sulfurtransferase</fullName>
    </alternativeName>
    <alternativeName>
        <fullName evidence="9">Thiamine biosynthesis protein ThiI</fullName>
    </alternativeName>
    <alternativeName>
        <fullName evidence="9">tRNA 4-thiouridine synthase</fullName>
    </alternativeName>
</protein>
<dbReference type="CDD" id="cd11716">
    <property type="entry name" value="THUMP_ThiI"/>
    <property type="match status" value="1"/>
</dbReference>
<evidence type="ECO:0000256" key="5">
    <source>
        <dbReference type="ARBA" id="ARBA00022741"/>
    </source>
</evidence>
<dbReference type="GO" id="GO:0140741">
    <property type="term" value="F:tRNA-uracil-4 sulfurtransferase activity"/>
    <property type="evidence" value="ECO:0007669"/>
    <property type="project" value="UniProtKB-EC"/>
</dbReference>
<dbReference type="GO" id="GO:0009229">
    <property type="term" value="P:thiamine diphosphate biosynthetic process"/>
    <property type="evidence" value="ECO:0007669"/>
    <property type="project" value="UniProtKB-UniRule"/>
</dbReference>
<dbReference type="SUPFAM" id="SSF143437">
    <property type="entry name" value="THUMP domain-like"/>
    <property type="match status" value="1"/>
</dbReference>
<name>A0A124FFK2_9EURY</name>
<dbReference type="SMART" id="SM00981">
    <property type="entry name" value="THUMP"/>
    <property type="match status" value="1"/>
</dbReference>
<dbReference type="Gene3D" id="3.30.70.1510">
    <property type="entry name" value="THUMP domain-like"/>
    <property type="match status" value="1"/>
</dbReference>
<comment type="catalytic activity">
    <reaction evidence="9">
        <text>[ThiS sulfur-carrier protein]-C-terminal Gly-Gly-AMP + S-sulfanyl-L-cysteinyl-[cysteine desulfurase] + AH2 = [ThiS sulfur-carrier protein]-C-terminal-Gly-aminoethanethioate + L-cysteinyl-[cysteine desulfurase] + A + AMP + 2 H(+)</text>
        <dbReference type="Rhea" id="RHEA:43340"/>
        <dbReference type="Rhea" id="RHEA-COMP:12157"/>
        <dbReference type="Rhea" id="RHEA-COMP:12158"/>
        <dbReference type="Rhea" id="RHEA-COMP:12910"/>
        <dbReference type="Rhea" id="RHEA-COMP:19908"/>
        <dbReference type="ChEBI" id="CHEBI:13193"/>
        <dbReference type="ChEBI" id="CHEBI:15378"/>
        <dbReference type="ChEBI" id="CHEBI:17499"/>
        <dbReference type="ChEBI" id="CHEBI:29950"/>
        <dbReference type="ChEBI" id="CHEBI:61963"/>
        <dbReference type="ChEBI" id="CHEBI:90618"/>
        <dbReference type="ChEBI" id="CHEBI:232372"/>
        <dbReference type="ChEBI" id="CHEBI:456215"/>
    </reaction>
</comment>
<feature type="domain" description="THUMP" evidence="10">
    <location>
        <begin position="60"/>
        <end position="168"/>
    </location>
</feature>
<feature type="binding site" evidence="9">
    <location>
        <position position="291"/>
    </location>
    <ligand>
        <name>ATP</name>
        <dbReference type="ChEBI" id="CHEBI:30616"/>
    </ligand>
</feature>
<keyword evidence="4 9" id="KW-0808">Transferase</keyword>
<dbReference type="GO" id="GO:0009228">
    <property type="term" value="P:thiamine biosynthetic process"/>
    <property type="evidence" value="ECO:0007669"/>
    <property type="project" value="UniProtKB-KW"/>
</dbReference>
<comment type="pathway">
    <text evidence="9">Cofactor biosynthesis; thiamine diphosphate biosynthesis.</text>
</comment>
<evidence type="ECO:0000313" key="12">
    <source>
        <dbReference type="Proteomes" id="UP000053911"/>
    </source>
</evidence>
<dbReference type="InterPro" id="IPR003720">
    <property type="entry name" value="tRNA_STrfase"/>
</dbReference>
<comment type="similarity">
    <text evidence="9">Belongs to the ThiI family.</text>
</comment>
<dbReference type="PATRIC" id="fig|172049.5.peg.856"/>
<evidence type="ECO:0000313" key="11">
    <source>
        <dbReference type="EMBL" id="KUK18385.1"/>
    </source>
</evidence>
<feature type="binding site" evidence="9">
    <location>
        <position position="300"/>
    </location>
    <ligand>
        <name>ATP</name>
        <dbReference type="ChEBI" id="CHEBI:30616"/>
    </ligand>
</feature>
<dbReference type="InterPro" id="IPR049962">
    <property type="entry name" value="THUMP_ThiI"/>
</dbReference>
<dbReference type="PANTHER" id="PTHR43209">
    <property type="entry name" value="TRNA SULFURTRANSFERASE"/>
    <property type="match status" value="1"/>
</dbReference>
<feature type="binding site" evidence="9">
    <location>
        <begin position="186"/>
        <end position="187"/>
    </location>
    <ligand>
        <name>ATP</name>
        <dbReference type="ChEBI" id="CHEBI:30616"/>
    </ligand>
</feature>
<dbReference type="UniPathway" id="UPA00060"/>
<gene>
    <name evidence="9" type="primary">thiI</name>
    <name evidence="11" type="ORF">XD54_0299</name>
</gene>
<comment type="subcellular location">
    <subcellularLocation>
        <location evidence="1 9">Cytoplasm</location>
    </subcellularLocation>
</comment>
<evidence type="ECO:0000256" key="3">
    <source>
        <dbReference type="ARBA" id="ARBA00022555"/>
    </source>
</evidence>
<dbReference type="RefSeq" id="WP_283217230.1">
    <property type="nucleotide sequence ID" value="NZ_LGFD01000004.1"/>
</dbReference>
<dbReference type="EC" id="2.8.1.4" evidence="9"/>
<organism evidence="11 12">
    <name type="scientific">Thermococcus sibiricus</name>
    <dbReference type="NCBI Taxonomy" id="172049"/>
    <lineage>
        <taxon>Archaea</taxon>
        <taxon>Methanobacteriati</taxon>
        <taxon>Methanobacteriota</taxon>
        <taxon>Thermococci</taxon>
        <taxon>Thermococcales</taxon>
        <taxon>Thermococcaceae</taxon>
        <taxon>Thermococcus</taxon>
    </lineage>
</organism>
<keyword evidence="2 9" id="KW-0963">Cytoplasm</keyword>
<dbReference type="Pfam" id="PF02926">
    <property type="entry name" value="THUMP"/>
    <property type="match status" value="1"/>
</dbReference>
<keyword evidence="3 9" id="KW-0820">tRNA-binding</keyword>
<dbReference type="Gene3D" id="3.30.2300.10">
    <property type="entry name" value="THUMP superfamily"/>
    <property type="match status" value="1"/>
</dbReference>
<dbReference type="NCBIfam" id="TIGR00342">
    <property type="entry name" value="tRNA uracil 4-sulfurtransferase ThiI"/>
    <property type="match status" value="1"/>
</dbReference>
<dbReference type="InterPro" id="IPR050102">
    <property type="entry name" value="tRNA_sulfurtransferase_ThiI"/>
</dbReference>
<comment type="catalytic activity">
    <reaction evidence="9">
        <text>[ThiI sulfur-carrier protein]-S-sulfanyl-L-cysteine + a uridine in tRNA + 2 reduced [2Fe-2S]-[ferredoxin] + ATP + H(+) = [ThiI sulfur-carrier protein]-L-cysteine + a 4-thiouridine in tRNA + 2 oxidized [2Fe-2S]-[ferredoxin] + AMP + diphosphate</text>
        <dbReference type="Rhea" id="RHEA:24176"/>
        <dbReference type="Rhea" id="RHEA-COMP:10000"/>
        <dbReference type="Rhea" id="RHEA-COMP:10001"/>
        <dbReference type="Rhea" id="RHEA-COMP:13337"/>
        <dbReference type="Rhea" id="RHEA-COMP:13338"/>
        <dbReference type="Rhea" id="RHEA-COMP:13339"/>
        <dbReference type="Rhea" id="RHEA-COMP:13340"/>
        <dbReference type="ChEBI" id="CHEBI:15378"/>
        <dbReference type="ChEBI" id="CHEBI:29950"/>
        <dbReference type="ChEBI" id="CHEBI:30616"/>
        <dbReference type="ChEBI" id="CHEBI:33019"/>
        <dbReference type="ChEBI" id="CHEBI:33737"/>
        <dbReference type="ChEBI" id="CHEBI:33738"/>
        <dbReference type="ChEBI" id="CHEBI:61963"/>
        <dbReference type="ChEBI" id="CHEBI:65315"/>
        <dbReference type="ChEBI" id="CHEBI:136798"/>
        <dbReference type="ChEBI" id="CHEBI:456215"/>
        <dbReference type="EC" id="2.8.1.4"/>
    </reaction>
</comment>
<dbReference type="GO" id="GO:0005524">
    <property type="term" value="F:ATP binding"/>
    <property type="evidence" value="ECO:0007669"/>
    <property type="project" value="UniProtKB-UniRule"/>
</dbReference>
<dbReference type="GO" id="GO:0004810">
    <property type="term" value="F:CCA tRNA nucleotidyltransferase activity"/>
    <property type="evidence" value="ECO:0007669"/>
    <property type="project" value="InterPro"/>
</dbReference>
<dbReference type="InterPro" id="IPR054173">
    <property type="entry name" value="ThiI_fer"/>
</dbReference>
<feature type="binding site" evidence="9">
    <location>
        <position position="269"/>
    </location>
    <ligand>
        <name>ATP</name>
        <dbReference type="ChEBI" id="CHEBI:30616"/>
    </ligand>
</feature>
<reference evidence="12" key="1">
    <citation type="journal article" date="2015" name="MBio">
        <title>Genome-Resolved Metagenomic Analysis Reveals Roles for Candidate Phyla and Other Microbial Community Members in Biogeochemical Transformations in Oil Reservoirs.</title>
        <authorList>
            <person name="Hu P."/>
            <person name="Tom L."/>
            <person name="Singh A."/>
            <person name="Thomas B.C."/>
            <person name="Baker B.J."/>
            <person name="Piceno Y.M."/>
            <person name="Andersen G.L."/>
            <person name="Banfield J.F."/>
        </authorList>
    </citation>
    <scope>NUCLEOTIDE SEQUENCE [LARGE SCALE GENOMIC DNA]</scope>
</reference>
<dbReference type="SUPFAM" id="SSF52402">
    <property type="entry name" value="Adenine nucleotide alpha hydrolases-like"/>
    <property type="match status" value="1"/>
</dbReference>